<dbReference type="RefSeq" id="WP_353710885.1">
    <property type="nucleotide sequence ID" value="NZ_CP159279.1"/>
</dbReference>
<dbReference type="AlphaFoldDB" id="A0AAU8ENB7"/>
<dbReference type="EMBL" id="CP159279">
    <property type="protein sequence ID" value="XCH10242.1"/>
    <property type="molecule type" value="Genomic_DNA"/>
</dbReference>
<accession>A0AAU8ENB7</accession>
<evidence type="ECO:0000259" key="1">
    <source>
        <dbReference type="Pfam" id="PF21897"/>
    </source>
</evidence>
<reference evidence="2" key="1">
    <citation type="submission" date="2024-06" db="EMBL/GenBank/DDBJ databases">
        <title>Biodegradation of dimethachlon by Arthrobacter sp. K5: mechanistic insights and ecological implications.</title>
        <authorList>
            <person name="Hu S."/>
            <person name="Lu P."/>
        </authorList>
    </citation>
    <scope>NUCLEOTIDE SEQUENCE</scope>
    <source>
        <strain evidence="2">K5</strain>
    </source>
</reference>
<gene>
    <name evidence="2" type="ORF">ABRP34_15550</name>
</gene>
<feature type="domain" description="DUF6919" evidence="1">
    <location>
        <begin position="18"/>
        <end position="199"/>
    </location>
</feature>
<evidence type="ECO:0000313" key="2">
    <source>
        <dbReference type="EMBL" id="XCH10242.1"/>
    </source>
</evidence>
<name>A0AAU8ENB7_9MICC</name>
<sequence>MSDQFTTERDGYGRLLADREVWRQASTLAAAGELTARWLEGTSEYQPGTLAPRFDDETLPIAGQLAELNRSGLFTKESQPGLGPDAGHAQREYVTGFCSAESAALLLRLSAGTELIAIAHAPGEVSQASVPVTLHDGEVVTVLGSSENPVESEQIQDWARESNESLALLLADSWYVELLDPVWGRQQHLLPAVLETLTSAQDGLHA</sequence>
<dbReference type="Pfam" id="PF21897">
    <property type="entry name" value="DUF6919"/>
    <property type="match status" value="1"/>
</dbReference>
<organism evidence="2">
    <name type="scientific">Arthrobacter sp. K5</name>
    <dbReference type="NCBI Taxonomy" id="2839623"/>
    <lineage>
        <taxon>Bacteria</taxon>
        <taxon>Bacillati</taxon>
        <taxon>Actinomycetota</taxon>
        <taxon>Actinomycetes</taxon>
        <taxon>Micrococcales</taxon>
        <taxon>Micrococcaceae</taxon>
        <taxon>Arthrobacter</taxon>
    </lineage>
</organism>
<protein>
    <recommendedName>
        <fullName evidence="1">DUF6919 domain-containing protein</fullName>
    </recommendedName>
</protein>
<proteinExistence type="predicted"/>
<dbReference type="InterPro" id="IPR054212">
    <property type="entry name" value="DUF6919"/>
</dbReference>